<dbReference type="InterPro" id="IPR027417">
    <property type="entry name" value="P-loop_NTPase"/>
</dbReference>
<dbReference type="PANTHER" id="PTHR43158:SF2">
    <property type="entry name" value="SKFA PEPTIDE EXPORT ATP-BINDING PROTEIN SKFE"/>
    <property type="match status" value="1"/>
</dbReference>
<evidence type="ECO:0000259" key="3">
    <source>
        <dbReference type="PROSITE" id="PS50893"/>
    </source>
</evidence>
<name>A0AAP2DBK2_9BACT</name>
<gene>
    <name evidence="4" type="ORF">KK078_20380</name>
</gene>
<feature type="domain" description="ABC transporter" evidence="3">
    <location>
        <begin position="254"/>
        <end position="460"/>
    </location>
</feature>
<dbReference type="AlphaFoldDB" id="A0AAP2DBK2"/>
<proteinExistence type="predicted"/>
<reference evidence="4 5" key="1">
    <citation type="submission" date="2021-05" db="EMBL/GenBank/DDBJ databases">
        <title>A Polyphasic approach of four new species of the genus Ohtaekwangia: Ohtaekwangia histidinii sp. nov., Ohtaekwangia cretensis sp. nov., Ohtaekwangia indiensis sp. nov., Ohtaekwangia reichenbachii sp. nov. from diverse environment.</title>
        <authorList>
            <person name="Octaviana S."/>
        </authorList>
    </citation>
    <scope>NUCLEOTIDE SEQUENCE [LARGE SCALE GENOMIC DNA]</scope>
    <source>
        <strain evidence="4 5">PWU37</strain>
    </source>
</reference>
<dbReference type="PROSITE" id="PS00211">
    <property type="entry name" value="ABC_TRANSPORTER_1"/>
    <property type="match status" value="1"/>
</dbReference>
<dbReference type="PANTHER" id="PTHR43158">
    <property type="entry name" value="SKFA PEPTIDE EXPORT ATP-BINDING PROTEIN SKFE"/>
    <property type="match status" value="1"/>
</dbReference>
<evidence type="ECO:0000313" key="5">
    <source>
        <dbReference type="Proteomes" id="UP001319180"/>
    </source>
</evidence>
<dbReference type="InterPro" id="IPR003593">
    <property type="entry name" value="AAA+_ATPase"/>
</dbReference>
<dbReference type="SUPFAM" id="SSF52540">
    <property type="entry name" value="P-loop containing nucleoside triphosphate hydrolases"/>
    <property type="match status" value="2"/>
</dbReference>
<sequence length="460" mass="52023">MIEVKQVSVRRAGLPLLKDITWRITAGEHWVITGANGSGKTWLLELLAGHVHATAGEVVYDFVQGTTWDERFALRKQHIHYIPAHALQVFLQQHDMFYQQRYYSMGDERVPRVKDILGVEADAFEALGMPATFNIASLLEIDVTRLSNGQLKKVVILQQLLRGLPRVLLVDYPFEGLDPASRADLAAFLDHLARQQGITLVMTDHGHHLPAAINRRLVLAAGTVKAIEPVQPSPWPAPVTPAPAKPLQDGTPIVEMKGVAIRYGSRTILEDFHWTIRQGERWALTGRNGSGKTTLFSLIFADHPMAYSQPVFLFGKRRGSGESIWDIKNRINYFGPELISYLAPQYRPETARTWIANQHRQLNRQALTHAIEHFQAQDFIGHPVKTLSSGQLQVMLIISSLVSGRELLLLDEPYQFLDAANKERLNDYLHEHLHPDTTLVLITHYEDDIARWTQQRLVLA</sequence>
<organism evidence="4 5">
    <name type="scientific">Dawidia soli</name>
    <dbReference type="NCBI Taxonomy" id="2782352"/>
    <lineage>
        <taxon>Bacteria</taxon>
        <taxon>Pseudomonadati</taxon>
        <taxon>Bacteroidota</taxon>
        <taxon>Cytophagia</taxon>
        <taxon>Cytophagales</taxon>
        <taxon>Chryseotaleaceae</taxon>
        <taxon>Dawidia</taxon>
    </lineage>
</organism>
<dbReference type="GO" id="GO:0016887">
    <property type="term" value="F:ATP hydrolysis activity"/>
    <property type="evidence" value="ECO:0007669"/>
    <property type="project" value="InterPro"/>
</dbReference>
<feature type="domain" description="ABC transporter" evidence="3">
    <location>
        <begin position="2"/>
        <end position="246"/>
    </location>
</feature>
<evidence type="ECO:0000256" key="1">
    <source>
        <dbReference type="ARBA" id="ARBA00022741"/>
    </source>
</evidence>
<evidence type="ECO:0000256" key="2">
    <source>
        <dbReference type="ARBA" id="ARBA00022840"/>
    </source>
</evidence>
<dbReference type="Pfam" id="PF00005">
    <property type="entry name" value="ABC_tran"/>
    <property type="match status" value="2"/>
</dbReference>
<keyword evidence="1" id="KW-0547">Nucleotide-binding</keyword>
<dbReference type="Proteomes" id="UP001319180">
    <property type="component" value="Unassembled WGS sequence"/>
</dbReference>
<dbReference type="RefSeq" id="WP_254092160.1">
    <property type="nucleotide sequence ID" value="NZ_JAHESC010000033.1"/>
</dbReference>
<keyword evidence="5" id="KW-1185">Reference proteome</keyword>
<dbReference type="EMBL" id="JAHESC010000033">
    <property type="protein sequence ID" value="MBT1688934.1"/>
    <property type="molecule type" value="Genomic_DNA"/>
</dbReference>
<dbReference type="GO" id="GO:0005524">
    <property type="term" value="F:ATP binding"/>
    <property type="evidence" value="ECO:0007669"/>
    <property type="project" value="UniProtKB-KW"/>
</dbReference>
<accession>A0AAP2DBK2</accession>
<dbReference type="Gene3D" id="3.40.50.300">
    <property type="entry name" value="P-loop containing nucleotide triphosphate hydrolases"/>
    <property type="match status" value="2"/>
</dbReference>
<comment type="caution">
    <text evidence="4">The sequence shown here is derived from an EMBL/GenBank/DDBJ whole genome shotgun (WGS) entry which is preliminary data.</text>
</comment>
<evidence type="ECO:0000313" key="4">
    <source>
        <dbReference type="EMBL" id="MBT1688934.1"/>
    </source>
</evidence>
<dbReference type="PROSITE" id="PS50893">
    <property type="entry name" value="ABC_TRANSPORTER_2"/>
    <property type="match status" value="2"/>
</dbReference>
<dbReference type="InterPro" id="IPR017871">
    <property type="entry name" value="ABC_transporter-like_CS"/>
</dbReference>
<keyword evidence="2 4" id="KW-0067">ATP-binding</keyword>
<dbReference type="InterPro" id="IPR003439">
    <property type="entry name" value="ABC_transporter-like_ATP-bd"/>
</dbReference>
<protein>
    <submittedName>
        <fullName evidence="4">ATP-binding cassette domain-containing protein</fullName>
    </submittedName>
</protein>
<dbReference type="SMART" id="SM00382">
    <property type="entry name" value="AAA"/>
    <property type="match status" value="2"/>
</dbReference>